<reference evidence="2" key="1">
    <citation type="journal article" date="2019" name="Int. J. Syst. Evol. Microbiol.">
        <title>The Global Catalogue of Microorganisms (GCM) 10K type strain sequencing project: providing services to taxonomists for standard genome sequencing and annotation.</title>
        <authorList>
            <consortium name="The Broad Institute Genomics Platform"/>
            <consortium name="The Broad Institute Genome Sequencing Center for Infectious Disease"/>
            <person name="Wu L."/>
            <person name="Ma J."/>
        </authorList>
    </citation>
    <scope>NUCLEOTIDE SEQUENCE [LARGE SCALE GENOMIC DNA]</scope>
    <source>
        <strain evidence="2">JCM 13813</strain>
    </source>
</reference>
<dbReference type="Proteomes" id="UP001501161">
    <property type="component" value="Unassembled WGS sequence"/>
</dbReference>
<dbReference type="RefSeq" id="WP_231252752.1">
    <property type="nucleotide sequence ID" value="NZ_BAAAMQ010000004.1"/>
</dbReference>
<dbReference type="EMBL" id="BAAAMQ010000004">
    <property type="protein sequence ID" value="GAA2094047.1"/>
    <property type="molecule type" value="Genomic_DNA"/>
</dbReference>
<keyword evidence="2" id="KW-1185">Reference proteome</keyword>
<gene>
    <name evidence="1" type="ORF">GCM10009726_00680</name>
</gene>
<accession>A0ABP5I6Z3</accession>
<evidence type="ECO:0000313" key="1">
    <source>
        <dbReference type="EMBL" id="GAA2094047.1"/>
    </source>
</evidence>
<sequence>MTGQMDRIAGLLAPWASEKPAWTITGNPFVVKLDASSAETFGSASEACDAAIAFAESLVDKQTALANRVEVGAKCSPIDWDAPGGWQASVSVVLSDRALLTEAGGNHEVTLS</sequence>
<proteinExistence type="predicted"/>
<organism evidence="1 2">
    <name type="scientific">Nocardioides furvisabuli</name>
    <dbReference type="NCBI Taxonomy" id="375542"/>
    <lineage>
        <taxon>Bacteria</taxon>
        <taxon>Bacillati</taxon>
        <taxon>Actinomycetota</taxon>
        <taxon>Actinomycetes</taxon>
        <taxon>Propionibacteriales</taxon>
        <taxon>Nocardioidaceae</taxon>
        <taxon>Nocardioides</taxon>
    </lineage>
</organism>
<comment type="caution">
    <text evidence="1">The sequence shown here is derived from an EMBL/GenBank/DDBJ whole genome shotgun (WGS) entry which is preliminary data.</text>
</comment>
<name>A0ABP5I6Z3_9ACTN</name>
<evidence type="ECO:0000313" key="2">
    <source>
        <dbReference type="Proteomes" id="UP001501161"/>
    </source>
</evidence>
<protein>
    <submittedName>
        <fullName evidence="1">Uncharacterized protein</fullName>
    </submittedName>
</protein>